<keyword evidence="7" id="KW-1133">Transmembrane helix</keyword>
<evidence type="ECO:0000256" key="3">
    <source>
        <dbReference type="ARBA" id="ARBA00022553"/>
    </source>
</evidence>
<evidence type="ECO:0000256" key="1">
    <source>
        <dbReference type="ARBA" id="ARBA00000085"/>
    </source>
</evidence>
<dbReference type="InterPro" id="IPR003594">
    <property type="entry name" value="HATPase_dom"/>
</dbReference>
<feature type="domain" description="Nitrate/nitrite sensing protein" evidence="9">
    <location>
        <begin position="53"/>
        <end position="282"/>
    </location>
</feature>
<feature type="region of interest" description="Disordered" evidence="6">
    <location>
        <begin position="615"/>
        <end position="646"/>
    </location>
</feature>
<keyword evidence="7" id="KW-0472">Membrane</keyword>
<dbReference type="InterPro" id="IPR013587">
    <property type="entry name" value="Nitrate/nitrite_sensing"/>
</dbReference>
<dbReference type="CDD" id="cd00075">
    <property type="entry name" value="HATPase"/>
    <property type="match status" value="1"/>
</dbReference>
<dbReference type="Pfam" id="PF08376">
    <property type="entry name" value="NIT"/>
    <property type="match status" value="1"/>
</dbReference>
<evidence type="ECO:0000256" key="7">
    <source>
        <dbReference type="SAM" id="Phobius"/>
    </source>
</evidence>
<evidence type="ECO:0000259" key="9">
    <source>
        <dbReference type="Pfam" id="PF08376"/>
    </source>
</evidence>
<evidence type="ECO:0000256" key="5">
    <source>
        <dbReference type="ARBA" id="ARBA00022777"/>
    </source>
</evidence>
<protein>
    <recommendedName>
        <fullName evidence="2">histidine kinase</fullName>
        <ecNumber evidence="2">2.7.13.3</ecNumber>
    </recommendedName>
</protein>
<dbReference type="SUPFAM" id="SSF55874">
    <property type="entry name" value="ATPase domain of HSP90 chaperone/DNA topoisomerase II/histidine kinase"/>
    <property type="match status" value="1"/>
</dbReference>
<dbReference type="InterPro" id="IPR050428">
    <property type="entry name" value="TCS_sensor_his_kinase"/>
</dbReference>
<comment type="caution">
    <text evidence="10">The sequence shown here is derived from an EMBL/GenBank/DDBJ whole genome shotgun (WGS) entry which is preliminary data.</text>
</comment>
<evidence type="ECO:0000256" key="6">
    <source>
        <dbReference type="SAM" id="MobiDB-lite"/>
    </source>
</evidence>
<keyword evidence="11" id="KW-1185">Reference proteome</keyword>
<feature type="compositionally biased region" description="Basic and acidic residues" evidence="6">
    <location>
        <begin position="695"/>
        <end position="705"/>
    </location>
</feature>
<evidence type="ECO:0000256" key="4">
    <source>
        <dbReference type="ARBA" id="ARBA00022679"/>
    </source>
</evidence>
<evidence type="ECO:0000256" key="2">
    <source>
        <dbReference type="ARBA" id="ARBA00012438"/>
    </source>
</evidence>
<dbReference type="PANTHER" id="PTHR45436">
    <property type="entry name" value="SENSOR HISTIDINE KINASE YKOH"/>
    <property type="match status" value="1"/>
</dbReference>
<keyword evidence="3" id="KW-0597">Phosphoprotein</keyword>
<accession>A0ABS8Z5V5</accession>
<organism evidence="10 11">
    <name type="scientific">Kibdelosporangium philippinense</name>
    <dbReference type="NCBI Taxonomy" id="211113"/>
    <lineage>
        <taxon>Bacteria</taxon>
        <taxon>Bacillati</taxon>
        <taxon>Actinomycetota</taxon>
        <taxon>Actinomycetes</taxon>
        <taxon>Pseudonocardiales</taxon>
        <taxon>Pseudonocardiaceae</taxon>
        <taxon>Kibdelosporangium</taxon>
    </lineage>
</organism>
<evidence type="ECO:0000313" key="10">
    <source>
        <dbReference type="EMBL" id="MCE7002155.1"/>
    </source>
</evidence>
<name>A0ABS8Z5V5_9PSEU</name>
<dbReference type="Gene3D" id="3.30.565.10">
    <property type="entry name" value="Histidine kinase-like ATPase, C-terminal domain"/>
    <property type="match status" value="1"/>
</dbReference>
<sequence length="729" mass="78897">MPRTIRHRLMRILLVSVTLALVLLGIIIVGRHSDYSQADDTEKAVSLALTVQDLIRELQQERGLTYDEPPVTTSILRQRTNTDRALAELNKAVAAEDTPGAREVRDALDRLTAVISTRWNVDTDRADRSSTGQWYTAAIAALNEVEPGMDQARDPELRKGLRALSALSAANEATAQEREFLTSVFDAGHFRAGEYIRFTEIRAARLAGIAAFRDDATMARRIQLDTSLESQAAEQAAAAERVATSSVADRLAYRIDPAVWRTQMTSVLDQMWAVQRALGEDLRQGARELRTDAAGGLVAFLFLALLAIGLEIALVVGCLRSIVRPLAALTAQAHDVATRRLPSSAAALHAPGADQLNPPEPVRAPARAATEIASAAHALDRVQSTAFELAGKQALLRRNTTESLANLGRRNQHLVHRQLGFISELEHAELDPKALANLFELDHMATRMRRNAESLLVLAGKPSPRRSAEPLAITDVIRAGISEVADYRRVSLRGVDDVHVTGAMVGELAHLLAELIDNALSFSAPLLPVEIHGERTGVRYALSVVDHGPGMSPAQLATANARLRGTEDFTVAPTQFLGHHVAGRLARRLGVEAELTQSPTSGITAQLLLPETMLADPSAPRPESDTDHAGQSHGPAPETDIPAGNSSTAIIATTPDAQQEHLAAGPAIAQIPHNGLVKRTHERQSGESRPGFRTVENRSPDEIRTILKKVRSTLRNNTADDTTDKDTSR</sequence>
<dbReference type="InterPro" id="IPR036890">
    <property type="entry name" value="HATPase_C_sf"/>
</dbReference>
<dbReference type="EC" id="2.7.13.3" evidence="2"/>
<feature type="transmembrane region" description="Helical" evidence="7">
    <location>
        <begin position="297"/>
        <end position="319"/>
    </location>
</feature>
<feature type="domain" description="Histidine kinase/HSP90-like ATPase" evidence="8">
    <location>
        <begin position="508"/>
        <end position="612"/>
    </location>
</feature>
<keyword evidence="5" id="KW-0418">Kinase</keyword>
<dbReference type="EMBL" id="JAJVCN010000001">
    <property type="protein sequence ID" value="MCE7002155.1"/>
    <property type="molecule type" value="Genomic_DNA"/>
</dbReference>
<comment type="catalytic activity">
    <reaction evidence="1">
        <text>ATP + protein L-histidine = ADP + protein N-phospho-L-histidine.</text>
        <dbReference type="EC" id="2.7.13.3"/>
    </reaction>
</comment>
<keyword evidence="7" id="KW-0812">Transmembrane</keyword>
<evidence type="ECO:0000259" key="8">
    <source>
        <dbReference type="Pfam" id="PF02518"/>
    </source>
</evidence>
<keyword evidence="4" id="KW-0808">Transferase</keyword>
<dbReference type="Proteomes" id="UP001521150">
    <property type="component" value="Unassembled WGS sequence"/>
</dbReference>
<proteinExistence type="predicted"/>
<evidence type="ECO:0000313" key="11">
    <source>
        <dbReference type="Proteomes" id="UP001521150"/>
    </source>
</evidence>
<feature type="region of interest" description="Disordered" evidence="6">
    <location>
        <begin position="679"/>
        <end position="729"/>
    </location>
</feature>
<dbReference type="RefSeq" id="WP_233723190.1">
    <property type="nucleotide sequence ID" value="NZ_JAJVCN010000001.1"/>
</dbReference>
<gene>
    <name evidence="10" type="ORF">LWC34_04835</name>
</gene>
<reference evidence="10 11" key="1">
    <citation type="submission" date="2021-12" db="EMBL/GenBank/DDBJ databases">
        <title>Genome sequence of Kibdelosporangium philippinense ATCC 49844.</title>
        <authorList>
            <person name="Fedorov E.A."/>
            <person name="Omeragic M."/>
            <person name="Shalygina K.F."/>
            <person name="Maclea K.S."/>
        </authorList>
    </citation>
    <scope>NUCLEOTIDE SEQUENCE [LARGE SCALE GENOMIC DNA]</scope>
    <source>
        <strain evidence="10 11">ATCC 49844</strain>
    </source>
</reference>
<dbReference type="PANTHER" id="PTHR45436:SF5">
    <property type="entry name" value="SENSOR HISTIDINE KINASE TRCS"/>
    <property type="match status" value="1"/>
</dbReference>
<dbReference type="Pfam" id="PF02518">
    <property type="entry name" value="HATPase_c"/>
    <property type="match status" value="1"/>
</dbReference>